<dbReference type="NCBIfam" id="TIGR00125">
    <property type="entry name" value="cyt_tran_rel"/>
    <property type="match status" value="1"/>
</dbReference>
<proteinExistence type="predicted"/>
<dbReference type="Gene3D" id="3.40.50.620">
    <property type="entry name" value="HUPs"/>
    <property type="match status" value="1"/>
</dbReference>
<evidence type="ECO:0000256" key="2">
    <source>
        <dbReference type="ARBA" id="ARBA00022840"/>
    </source>
</evidence>
<dbReference type="EMBL" id="DS268418">
    <property type="protein sequence ID" value="EFO84802.1"/>
    <property type="molecule type" value="Genomic_DNA"/>
</dbReference>
<dbReference type="SUPFAM" id="SSF52374">
    <property type="entry name" value="Nucleotidylyl transferase"/>
    <property type="match status" value="1"/>
</dbReference>
<keyword evidence="5" id="KW-1185">Reference proteome</keyword>
<evidence type="ECO:0000313" key="5">
    <source>
        <dbReference type="Proteomes" id="UP000008281"/>
    </source>
</evidence>
<dbReference type="eggNOG" id="KOG3220">
    <property type="taxonomic scope" value="Eukaryota"/>
</dbReference>
<dbReference type="AlphaFoldDB" id="E3LXS6"/>
<dbReference type="PROSITE" id="PS51219">
    <property type="entry name" value="DPCK"/>
    <property type="match status" value="1"/>
</dbReference>
<dbReference type="Gene3D" id="3.40.50.300">
    <property type="entry name" value="P-loop containing nucleotide triphosphate hydrolases"/>
    <property type="match status" value="1"/>
</dbReference>
<evidence type="ECO:0000259" key="3">
    <source>
        <dbReference type="Pfam" id="PF01467"/>
    </source>
</evidence>
<name>E3LXS6_CAERE</name>
<organism evidence="5">
    <name type="scientific">Caenorhabditis remanei</name>
    <name type="common">Caenorhabditis vulgaris</name>
    <dbReference type="NCBI Taxonomy" id="31234"/>
    <lineage>
        <taxon>Eukaryota</taxon>
        <taxon>Metazoa</taxon>
        <taxon>Ecdysozoa</taxon>
        <taxon>Nematoda</taxon>
        <taxon>Chromadorea</taxon>
        <taxon>Rhabditida</taxon>
        <taxon>Rhabditina</taxon>
        <taxon>Rhabditomorpha</taxon>
        <taxon>Rhabditoidea</taxon>
        <taxon>Rhabditidae</taxon>
        <taxon>Peloderinae</taxon>
        <taxon>Caenorhabditis</taxon>
    </lineage>
</organism>
<dbReference type="GO" id="GO:0015937">
    <property type="term" value="P:coenzyme A biosynthetic process"/>
    <property type="evidence" value="ECO:0007669"/>
    <property type="project" value="InterPro"/>
</dbReference>
<dbReference type="InterPro" id="IPR004821">
    <property type="entry name" value="Cyt_trans-like"/>
</dbReference>
<dbReference type="InterPro" id="IPR001977">
    <property type="entry name" value="Depp_CoAkinase"/>
</dbReference>
<evidence type="ECO:0000256" key="1">
    <source>
        <dbReference type="ARBA" id="ARBA00022741"/>
    </source>
</evidence>
<keyword evidence="2" id="KW-0067">ATP-binding</keyword>
<dbReference type="GO" id="GO:0005524">
    <property type="term" value="F:ATP binding"/>
    <property type="evidence" value="ECO:0007669"/>
    <property type="project" value="UniProtKB-KW"/>
</dbReference>
<dbReference type="HOGENOM" id="CLU_027827_2_0_1"/>
<protein>
    <recommendedName>
        <fullName evidence="3">Cytidyltransferase-like domain-containing protein</fullName>
    </recommendedName>
</protein>
<sequence length="413" mass="46514">MSSGILVVSEQNLEKLRDFLEVAKTLEVDRLYVRLELPRTDEIISKIYLLSANICPRTDVRILVKSENPEDCLLIGDKKPVENTGKVPKKYKKVVLGGTFDRLHNGHKVLLNKAIELASEEIVVGVTDKEMIIKKSLFEMIGPVDYRMKKVIDFVEDISGEVSFQPRRSLYLILIFQAKCTTEPIIDPFGPSTRIPDLEAIIVSRETLKGGDAVNKKRNENGMSQLDVIVVELVEGSDEILNEIKISSSSKRREELGRLLKPVANQKTPGTPYFVNLNGGSGSGIEQIEGYLKEKNGIEVVNWDVLDSDKKMKVFENNSRISNIKVIVITSSVPIEAAQVSEIWTTFVPASEAIRRIIQRNEITGEEAQKKLSSEMPSKERIERSHVALCTLWNEKETRNQVDKAVRGLMKRL</sequence>
<dbReference type="OrthoDB" id="330671at2759"/>
<feature type="domain" description="Cytidyltransferase-like" evidence="3">
    <location>
        <begin position="95"/>
        <end position="251"/>
    </location>
</feature>
<reference evidence="4" key="1">
    <citation type="submission" date="2007-07" db="EMBL/GenBank/DDBJ databases">
        <title>PCAP assembly of the Caenorhabditis remanei genome.</title>
        <authorList>
            <consortium name="The Caenorhabditis remanei Sequencing Consortium"/>
            <person name="Wilson R.K."/>
        </authorList>
    </citation>
    <scope>NUCLEOTIDE SEQUENCE [LARGE SCALE GENOMIC DNA]</scope>
    <source>
        <strain evidence="4">PB4641</strain>
    </source>
</reference>
<dbReference type="eggNOG" id="KOG3351">
    <property type="taxonomic scope" value="Eukaryota"/>
</dbReference>
<gene>
    <name evidence="4" type="ORF">CRE_03908</name>
</gene>
<dbReference type="InParanoid" id="E3LXS6"/>
<dbReference type="InterPro" id="IPR027417">
    <property type="entry name" value="P-loop_NTPase"/>
</dbReference>
<dbReference type="OMA" id="SANICPR"/>
<dbReference type="InterPro" id="IPR014729">
    <property type="entry name" value="Rossmann-like_a/b/a_fold"/>
</dbReference>
<keyword evidence="1" id="KW-0547">Nucleotide-binding</keyword>
<dbReference type="GO" id="GO:0004140">
    <property type="term" value="F:dephospho-CoA kinase activity"/>
    <property type="evidence" value="ECO:0007669"/>
    <property type="project" value="InterPro"/>
</dbReference>
<dbReference type="STRING" id="31234.E3LXS6"/>
<accession>E3LXS6</accession>
<dbReference type="Pfam" id="PF01467">
    <property type="entry name" value="CTP_transf_like"/>
    <property type="match status" value="1"/>
</dbReference>
<dbReference type="CDD" id="cd02164">
    <property type="entry name" value="PPAT_CoAS"/>
    <property type="match status" value="1"/>
</dbReference>
<dbReference type="NCBIfam" id="NF001985">
    <property type="entry name" value="PRK00777.1"/>
    <property type="match status" value="1"/>
</dbReference>
<dbReference type="PANTHER" id="PTHR10695">
    <property type="entry name" value="DEPHOSPHO-COA KINASE-RELATED"/>
    <property type="match status" value="1"/>
</dbReference>
<evidence type="ECO:0000313" key="4">
    <source>
        <dbReference type="EMBL" id="EFO84802.1"/>
    </source>
</evidence>
<dbReference type="FunFam" id="3.40.50.620:FF:000089">
    <property type="entry name" value="Bifunctional coenzyme A synthase"/>
    <property type="match status" value="1"/>
</dbReference>
<dbReference type="PANTHER" id="PTHR10695:SF46">
    <property type="entry name" value="BIFUNCTIONAL COENZYME A SYNTHASE-RELATED"/>
    <property type="match status" value="1"/>
</dbReference>
<dbReference type="Proteomes" id="UP000008281">
    <property type="component" value="Unassembled WGS sequence"/>
</dbReference>